<name>A0AAD6RAC6_9ROSI</name>
<dbReference type="AlphaFoldDB" id="A0AAD6RAC6"/>
<dbReference type="Proteomes" id="UP001164929">
    <property type="component" value="Chromosome 3"/>
</dbReference>
<proteinExistence type="predicted"/>
<reference evidence="1" key="1">
    <citation type="journal article" date="2023" name="Mol. Ecol. Resour.">
        <title>Chromosome-level genome assembly of a triploid poplar Populus alba 'Berolinensis'.</title>
        <authorList>
            <person name="Chen S."/>
            <person name="Yu Y."/>
            <person name="Wang X."/>
            <person name="Wang S."/>
            <person name="Zhang T."/>
            <person name="Zhou Y."/>
            <person name="He R."/>
            <person name="Meng N."/>
            <person name="Wang Y."/>
            <person name="Liu W."/>
            <person name="Liu Z."/>
            <person name="Liu J."/>
            <person name="Guo Q."/>
            <person name="Huang H."/>
            <person name="Sederoff R.R."/>
            <person name="Wang G."/>
            <person name="Qu G."/>
            <person name="Chen S."/>
        </authorList>
    </citation>
    <scope>NUCLEOTIDE SEQUENCE</scope>
    <source>
        <strain evidence="1">SC-2020</strain>
    </source>
</reference>
<dbReference type="EMBL" id="JAQIZT010000003">
    <property type="protein sequence ID" value="KAJ7004647.1"/>
    <property type="molecule type" value="Genomic_DNA"/>
</dbReference>
<evidence type="ECO:0000313" key="1">
    <source>
        <dbReference type="EMBL" id="KAJ7004647.1"/>
    </source>
</evidence>
<evidence type="ECO:0000313" key="2">
    <source>
        <dbReference type="Proteomes" id="UP001164929"/>
    </source>
</evidence>
<protein>
    <submittedName>
        <fullName evidence="1">Uncharacterized protein</fullName>
    </submittedName>
</protein>
<keyword evidence="2" id="KW-1185">Reference proteome</keyword>
<organism evidence="1 2">
    <name type="scientific">Populus alba x Populus x berolinensis</name>
    <dbReference type="NCBI Taxonomy" id="444605"/>
    <lineage>
        <taxon>Eukaryota</taxon>
        <taxon>Viridiplantae</taxon>
        <taxon>Streptophyta</taxon>
        <taxon>Embryophyta</taxon>
        <taxon>Tracheophyta</taxon>
        <taxon>Spermatophyta</taxon>
        <taxon>Magnoliopsida</taxon>
        <taxon>eudicotyledons</taxon>
        <taxon>Gunneridae</taxon>
        <taxon>Pentapetalae</taxon>
        <taxon>rosids</taxon>
        <taxon>fabids</taxon>
        <taxon>Malpighiales</taxon>
        <taxon>Salicaceae</taxon>
        <taxon>Saliceae</taxon>
        <taxon>Populus</taxon>
    </lineage>
</organism>
<sequence length="46" mass="5056">MGVSLVVLPRCSENCLATPIKQAHLHLRTIPVNELDHLVHALTLVC</sequence>
<comment type="caution">
    <text evidence="1">The sequence shown here is derived from an EMBL/GenBank/DDBJ whole genome shotgun (WGS) entry which is preliminary data.</text>
</comment>
<gene>
    <name evidence="1" type="ORF">NC653_009476</name>
</gene>
<accession>A0AAD6RAC6</accession>